<feature type="coiled-coil region" evidence="1">
    <location>
        <begin position="89"/>
        <end position="116"/>
    </location>
</feature>
<keyword evidence="1" id="KW-0175">Coiled coil</keyword>
<reference evidence="3 4" key="1">
    <citation type="journal article" date="2011" name="J. Bacteriol.">
        <title>Complete genome sequence of 'Vulcanisaeta moutnovskia' strain 768-28, a novel member of the hyperthermophilic crenarchaeal genus vulcanisaeta.</title>
        <authorList>
            <person name="Gumerov V.M."/>
            <person name="Mardanov A.V."/>
            <person name="Beletsky A.V."/>
            <person name="Prokofeva M.I."/>
            <person name="Bonch-Osmolovskaya E.A."/>
            <person name="Ravin N.V."/>
            <person name="Skryabin K.G."/>
        </authorList>
    </citation>
    <scope>NUCLEOTIDE SEQUENCE [LARGE SCALE GENOMIC DNA]</scope>
    <source>
        <strain evidence="3 4">768-28</strain>
    </source>
</reference>
<protein>
    <recommendedName>
        <fullName evidence="2">PRC-barrel domain-containing protein</fullName>
    </recommendedName>
</protein>
<evidence type="ECO:0000259" key="2">
    <source>
        <dbReference type="Pfam" id="PF05239"/>
    </source>
</evidence>
<organism evidence="3 4">
    <name type="scientific">Vulcanisaeta moutnovskia (strain 768-28)</name>
    <dbReference type="NCBI Taxonomy" id="985053"/>
    <lineage>
        <taxon>Archaea</taxon>
        <taxon>Thermoproteota</taxon>
        <taxon>Thermoprotei</taxon>
        <taxon>Thermoproteales</taxon>
        <taxon>Thermoproteaceae</taxon>
        <taxon>Vulcanisaeta</taxon>
    </lineage>
</organism>
<accession>F0QSX4</accession>
<dbReference type="AlphaFoldDB" id="F0QSX4"/>
<dbReference type="Pfam" id="PF05239">
    <property type="entry name" value="PRC"/>
    <property type="match status" value="1"/>
</dbReference>
<dbReference type="Proteomes" id="UP000007485">
    <property type="component" value="Chromosome"/>
</dbReference>
<proteinExistence type="predicted"/>
<dbReference type="RefSeq" id="WP_013603558.1">
    <property type="nucleotide sequence ID" value="NC_015151.1"/>
</dbReference>
<feature type="coiled-coil region" evidence="1">
    <location>
        <begin position="149"/>
        <end position="217"/>
    </location>
</feature>
<dbReference type="InterPro" id="IPR027275">
    <property type="entry name" value="PRC-brl_dom"/>
</dbReference>
<sequence length="219" mass="25315">MVFKFFSSTKTVEKKFRKYVGRPVVTGDGKVIGTVVSIKLNKGDLKPISITVKMNDGSTREFDINDVNAVFTTDKVVFQKLNDEYTGLVNTFRNEVNSIKERLRDIMDKLNKLSDLLLQGGIKEDLYRDIRDRLEKERVKWIRQCNDKISAINDTLSEIDRKISDAEKRKSELMIKQVVGDLGDDEKNELTGLDELLNQLRKTRSELLSLRMDLEKECY</sequence>
<dbReference type="eggNOG" id="arCOG04054">
    <property type="taxonomic scope" value="Archaea"/>
</dbReference>
<evidence type="ECO:0000313" key="3">
    <source>
        <dbReference type="EMBL" id="ADY00395.1"/>
    </source>
</evidence>
<dbReference type="GeneID" id="10287831"/>
<evidence type="ECO:0000256" key="1">
    <source>
        <dbReference type="SAM" id="Coils"/>
    </source>
</evidence>
<keyword evidence="4" id="KW-1185">Reference proteome</keyword>
<feature type="domain" description="PRC-barrel" evidence="2">
    <location>
        <begin position="15"/>
        <end position="56"/>
    </location>
</feature>
<name>F0QSX4_VULM7</name>
<evidence type="ECO:0000313" key="4">
    <source>
        <dbReference type="Proteomes" id="UP000007485"/>
    </source>
</evidence>
<dbReference type="EMBL" id="CP002529">
    <property type="protein sequence ID" value="ADY00395.1"/>
    <property type="molecule type" value="Genomic_DNA"/>
</dbReference>
<dbReference type="KEGG" id="vmo:VMUT_0179"/>
<dbReference type="OrthoDB" id="26418at2157"/>
<dbReference type="HOGENOM" id="CLU_1259169_0_0_2"/>
<gene>
    <name evidence="3" type="ordered locus">VMUT_0179</name>
</gene>